<evidence type="ECO:0000256" key="7">
    <source>
        <dbReference type="SAM" id="Coils"/>
    </source>
</evidence>
<dbReference type="InterPro" id="IPR013083">
    <property type="entry name" value="Znf_RING/FYVE/PHD"/>
</dbReference>
<feature type="coiled-coil region" evidence="7">
    <location>
        <begin position="480"/>
        <end position="518"/>
    </location>
</feature>
<dbReference type="AlphaFoldDB" id="A0AAJ6Z7E9"/>
<dbReference type="Gene3D" id="3.80.10.10">
    <property type="entry name" value="Ribonuclease Inhibitor"/>
    <property type="match status" value="1"/>
</dbReference>
<organism evidence="9">
    <name type="scientific">Papilio xuthus</name>
    <name type="common">Asian swallowtail butterfly</name>
    <dbReference type="NCBI Taxonomy" id="66420"/>
    <lineage>
        <taxon>Eukaryota</taxon>
        <taxon>Metazoa</taxon>
        <taxon>Ecdysozoa</taxon>
        <taxon>Arthropoda</taxon>
        <taxon>Hexapoda</taxon>
        <taxon>Insecta</taxon>
        <taxon>Pterygota</taxon>
        <taxon>Neoptera</taxon>
        <taxon>Endopterygota</taxon>
        <taxon>Lepidoptera</taxon>
        <taxon>Glossata</taxon>
        <taxon>Ditrysia</taxon>
        <taxon>Papilionoidea</taxon>
        <taxon>Papilionidae</taxon>
        <taxon>Papilioninae</taxon>
        <taxon>Papilio</taxon>
    </lineage>
</organism>
<protein>
    <submittedName>
        <fullName evidence="9">E3 ubiquitin-protein ligase LRSAM1-like</fullName>
    </submittedName>
</protein>
<dbReference type="Proteomes" id="UP000694872">
    <property type="component" value="Unplaced"/>
</dbReference>
<dbReference type="InterPro" id="IPR001841">
    <property type="entry name" value="Znf_RING"/>
</dbReference>
<sequence>MGCAVSGVQRAKMSLLNKNTNDARAKLERKLYLAKESPEPDFDLSDCQLRQLPSGIFSICKVFRKDNLYLQNNYLRTLDNGGLLSDLHLIKIIDLSYNRFIHLSNDIRYLVSLTELHIHHNLLKTIPDSIKYLESLRILDVSNNKLTNLTPSIGSLKTLNYLNICQNEDLTELCPEVCLARNLRQIDLDGNQFKFPPTEITCKDTKAIMMYLCESINIEYIPPSITETEDLQEREINRTHNPFIRRNTVTWEEQEAAIIEQERKIHKANQEQRDKFLSEIIQEQINLDTEIAKVHEGREVERQRLIKAIQDNEKDIDITVKNFIQSDGLKPEVVQQQLAYEKAEHDRLLELTRQNYDNIKKSEVLKAMENLMNDENSVQYFLKDYKDNLNNIKENILMQESESNSKLSEFLNTKDNTRSVLVQQLLEDEDVQKALVTSLLEKVDAKTWSLNEEISLISSHLAKLSVIEQEKKKLQIAYNYNELLQQRVQLVNLLDDLYDQRQKRRKQLIETIKEVEIENNTSKDFWLKNYQKLIDSAPKNLLNVSKHLDPILANYLLQEGVIHCLPFLVKFLFSGESLANITSEKLKENGVTLSVDRDGIIRAINMYIDVKLSNSNHKVLIDNFQPTAPLEDNVEDQACSGVLTLKEEQNELEGECVICMDARSEIVFVPCGHMCCCVRCAITDIDLCPMCRTGVERKIKVLIA</sequence>
<name>A0AAJ6Z7E9_PAPXU</name>
<proteinExistence type="predicted"/>
<dbReference type="SUPFAM" id="SSF57850">
    <property type="entry name" value="RING/U-box"/>
    <property type="match status" value="1"/>
</dbReference>
<dbReference type="GO" id="GO:0008270">
    <property type="term" value="F:zinc ion binding"/>
    <property type="evidence" value="ECO:0007669"/>
    <property type="project" value="UniProtKB-KW"/>
</dbReference>
<dbReference type="PANTHER" id="PTHR48051">
    <property type="match status" value="1"/>
</dbReference>
<dbReference type="GeneID" id="106117163"/>
<dbReference type="InterPro" id="IPR032675">
    <property type="entry name" value="LRR_dom_sf"/>
</dbReference>
<evidence type="ECO:0000256" key="1">
    <source>
        <dbReference type="ARBA" id="ARBA00022614"/>
    </source>
</evidence>
<keyword evidence="5" id="KW-0862">Zinc</keyword>
<dbReference type="Gene3D" id="3.30.40.10">
    <property type="entry name" value="Zinc/RING finger domain, C3HC4 (zinc finger)"/>
    <property type="match status" value="1"/>
</dbReference>
<reference evidence="9" key="1">
    <citation type="submission" date="2025-08" db="UniProtKB">
        <authorList>
            <consortium name="RefSeq"/>
        </authorList>
    </citation>
    <scope>IDENTIFICATION</scope>
</reference>
<evidence type="ECO:0000256" key="6">
    <source>
        <dbReference type="PROSITE-ProRule" id="PRU00175"/>
    </source>
</evidence>
<dbReference type="PROSITE" id="PS50089">
    <property type="entry name" value="ZF_RING_2"/>
    <property type="match status" value="1"/>
</dbReference>
<dbReference type="RefSeq" id="XP_013166750.1">
    <property type="nucleotide sequence ID" value="XM_013311296.1"/>
</dbReference>
<feature type="domain" description="RING-type" evidence="8">
    <location>
        <begin position="656"/>
        <end position="692"/>
    </location>
</feature>
<dbReference type="SMART" id="SM00369">
    <property type="entry name" value="LRR_TYP"/>
    <property type="match status" value="2"/>
</dbReference>
<dbReference type="Pfam" id="PF13920">
    <property type="entry name" value="zf-C3HC4_3"/>
    <property type="match status" value="1"/>
</dbReference>
<dbReference type="KEGG" id="pxu:106117163"/>
<dbReference type="PROSITE" id="PS51450">
    <property type="entry name" value="LRR"/>
    <property type="match status" value="2"/>
</dbReference>
<dbReference type="PANTHER" id="PTHR48051:SF47">
    <property type="entry name" value="LEUCINE RICH REPEAT AND STERILE ALPHA MOTIF CONTAINING 1"/>
    <property type="match status" value="1"/>
</dbReference>
<dbReference type="FunFam" id="1.10.1170.10:FF:000002">
    <property type="entry name" value="Baculoviral IAP repeat containing 7"/>
    <property type="match status" value="1"/>
</dbReference>
<keyword evidence="1" id="KW-0433">Leucine-rich repeat</keyword>
<accession>A0AAJ6Z7E9</accession>
<evidence type="ECO:0000256" key="5">
    <source>
        <dbReference type="ARBA" id="ARBA00022833"/>
    </source>
</evidence>
<keyword evidence="2" id="KW-0479">Metal-binding</keyword>
<dbReference type="InterPro" id="IPR050216">
    <property type="entry name" value="LRR_domain-containing"/>
</dbReference>
<keyword evidence="3" id="KW-0677">Repeat</keyword>
<gene>
    <name evidence="9" type="primary">LOC106117163</name>
</gene>
<evidence type="ECO:0000256" key="4">
    <source>
        <dbReference type="ARBA" id="ARBA00022771"/>
    </source>
</evidence>
<dbReference type="SUPFAM" id="SSF52058">
    <property type="entry name" value="L domain-like"/>
    <property type="match status" value="1"/>
</dbReference>
<keyword evidence="7" id="KW-0175">Coiled coil</keyword>
<evidence type="ECO:0000259" key="8">
    <source>
        <dbReference type="PROSITE" id="PS50089"/>
    </source>
</evidence>
<keyword evidence="4 6" id="KW-0863">Zinc-finger</keyword>
<dbReference type="GO" id="GO:0005737">
    <property type="term" value="C:cytoplasm"/>
    <property type="evidence" value="ECO:0007669"/>
    <property type="project" value="TreeGrafter"/>
</dbReference>
<dbReference type="InterPro" id="IPR001611">
    <property type="entry name" value="Leu-rich_rpt"/>
</dbReference>
<evidence type="ECO:0000256" key="3">
    <source>
        <dbReference type="ARBA" id="ARBA00022737"/>
    </source>
</evidence>
<evidence type="ECO:0000313" key="9">
    <source>
        <dbReference type="RefSeq" id="XP_013166750.1"/>
    </source>
</evidence>
<evidence type="ECO:0000256" key="2">
    <source>
        <dbReference type="ARBA" id="ARBA00022723"/>
    </source>
</evidence>
<dbReference type="InterPro" id="IPR003591">
    <property type="entry name" value="Leu-rich_rpt_typical-subtyp"/>
</dbReference>
<dbReference type="Pfam" id="PF00560">
    <property type="entry name" value="LRR_1"/>
    <property type="match status" value="1"/>
</dbReference>
<dbReference type="CDD" id="cd16515">
    <property type="entry name" value="RING-HC_LRSAM1"/>
    <property type="match status" value="1"/>
</dbReference>